<dbReference type="PANTHER" id="PTHR35201">
    <property type="entry name" value="TERPENE SYNTHASE"/>
    <property type="match status" value="1"/>
</dbReference>
<dbReference type="Pfam" id="PF19086">
    <property type="entry name" value="Terpene_syn_C_2"/>
    <property type="match status" value="1"/>
</dbReference>
<dbReference type="AlphaFoldDB" id="A0A6A6BSB5"/>
<keyword evidence="7" id="KW-1185">Reference proteome</keyword>
<accession>A0A6A6BSB5</accession>
<dbReference type="RefSeq" id="XP_033402697.1">
    <property type="nucleotide sequence ID" value="XM_033543840.1"/>
</dbReference>
<keyword evidence="4" id="KW-0456">Lyase</keyword>
<keyword evidence="4" id="KW-0479">Metal-binding</keyword>
<protein>
    <recommendedName>
        <fullName evidence="4">Terpene synthase</fullName>
        <ecNumber evidence="4">4.2.3.-</ecNumber>
    </recommendedName>
</protein>
<dbReference type="GO" id="GO:0046872">
    <property type="term" value="F:metal ion binding"/>
    <property type="evidence" value="ECO:0007669"/>
    <property type="project" value="UniProtKB-KW"/>
</dbReference>
<organism evidence="6 7">
    <name type="scientific">Aplosporella prunicola CBS 121167</name>
    <dbReference type="NCBI Taxonomy" id="1176127"/>
    <lineage>
        <taxon>Eukaryota</taxon>
        <taxon>Fungi</taxon>
        <taxon>Dikarya</taxon>
        <taxon>Ascomycota</taxon>
        <taxon>Pezizomycotina</taxon>
        <taxon>Dothideomycetes</taxon>
        <taxon>Dothideomycetes incertae sedis</taxon>
        <taxon>Botryosphaeriales</taxon>
        <taxon>Aplosporellaceae</taxon>
        <taxon>Aplosporella</taxon>
    </lineage>
</organism>
<feature type="region of interest" description="Disordered" evidence="5">
    <location>
        <begin position="1"/>
        <end position="20"/>
    </location>
</feature>
<dbReference type="InterPro" id="IPR034686">
    <property type="entry name" value="Terpene_cyclase-like_2"/>
</dbReference>
<dbReference type="Proteomes" id="UP000799438">
    <property type="component" value="Unassembled WGS sequence"/>
</dbReference>
<dbReference type="PANTHER" id="PTHR35201:SF4">
    <property type="entry name" value="BETA-PINACENE SYNTHASE-RELATED"/>
    <property type="match status" value="1"/>
</dbReference>
<sequence length="334" mass="38201">MLSTEHPSEPGPTSLGGPKAISSPVDSCYILRSIPSRLVHKRHPLEPQVTADVEGWFLQHWPFENEKARKKIGTDGYSYATCMNFPLALDDRIHSACRLITILFLIDDLLEDMSFDDGKAYNEHLMPIMSGTAAPNPSIPCEWMMHEIWEEMRKSDPVLTEQMLEPTFDFMRAQTEKSRIETTGLGRYLEYRERDVGGAFLLALQRYAMNLHLSPAELESVHPLEQICSKHLAVMNDVYSFDKELQQAEMGHLEGSCLCNGVKVLADESGLDYEASKRVLALMCREWEVMHKELEKKSLNEGCGEHIARYISGLEYQMSGNEYWSEKTQRYNKK</sequence>
<evidence type="ECO:0000256" key="2">
    <source>
        <dbReference type="ARBA" id="ARBA00006333"/>
    </source>
</evidence>
<reference evidence="6" key="1">
    <citation type="journal article" date="2020" name="Stud. Mycol.">
        <title>101 Dothideomycetes genomes: a test case for predicting lifestyles and emergence of pathogens.</title>
        <authorList>
            <person name="Haridas S."/>
            <person name="Albert R."/>
            <person name="Binder M."/>
            <person name="Bloem J."/>
            <person name="Labutti K."/>
            <person name="Salamov A."/>
            <person name="Andreopoulos B."/>
            <person name="Baker S."/>
            <person name="Barry K."/>
            <person name="Bills G."/>
            <person name="Bluhm B."/>
            <person name="Cannon C."/>
            <person name="Castanera R."/>
            <person name="Culley D."/>
            <person name="Daum C."/>
            <person name="Ezra D."/>
            <person name="Gonzalez J."/>
            <person name="Henrissat B."/>
            <person name="Kuo A."/>
            <person name="Liang C."/>
            <person name="Lipzen A."/>
            <person name="Lutzoni F."/>
            <person name="Magnuson J."/>
            <person name="Mondo S."/>
            <person name="Nolan M."/>
            <person name="Ohm R."/>
            <person name="Pangilinan J."/>
            <person name="Park H.-J."/>
            <person name="Ramirez L."/>
            <person name="Alfaro M."/>
            <person name="Sun H."/>
            <person name="Tritt A."/>
            <person name="Yoshinaga Y."/>
            <person name="Zwiers L.-H."/>
            <person name="Turgeon B."/>
            <person name="Goodwin S."/>
            <person name="Spatafora J."/>
            <person name="Crous P."/>
            <person name="Grigoriev I."/>
        </authorList>
    </citation>
    <scope>NUCLEOTIDE SEQUENCE</scope>
    <source>
        <strain evidence="6">CBS 121167</strain>
    </source>
</reference>
<dbReference type="InterPro" id="IPR008949">
    <property type="entry name" value="Isoprenoid_synthase_dom_sf"/>
</dbReference>
<dbReference type="SUPFAM" id="SSF48576">
    <property type="entry name" value="Terpenoid synthases"/>
    <property type="match status" value="1"/>
</dbReference>
<proteinExistence type="inferred from homology"/>
<evidence type="ECO:0000313" key="7">
    <source>
        <dbReference type="Proteomes" id="UP000799438"/>
    </source>
</evidence>
<dbReference type="OrthoDB" id="3004402at2759"/>
<dbReference type="GO" id="GO:0010333">
    <property type="term" value="F:terpene synthase activity"/>
    <property type="evidence" value="ECO:0007669"/>
    <property type="project" value="InterPro"/>
</dbReference>
<gene>
    <name evidence="6" type="ORF">K452DRAFT_315168</name>
</gene>
<name>A0A6A6BSB5_9PEZI</name>
<comment type="cofactor">
    <cofactor evidence="1 4">
        <name>Mg(2+)</name>
        <dbReference type="ChEBI" id="CHEBI:18420"/>
    </cofactor>
</comment>
<evidence type="ECO:0000256" key="3">
    <source>
        <dbReference type="ARBA" id="ARBA00022842"/>
    </source>
</evidence>
<dbReference type="Gene3D" id="1.10.600.10">
    <property type="entry name" value="Farnesyl Diphosphate Synthase"/>
    <property type="match status" value="1"/>
</dbReference>
<evidence type="ECO:0000313" key="6">
    <source>
        <dbReference type="EMBL" id="KAF2146989.1"/>
    </source>
</evidence>
<dbReference type="GO" id="GO:0008299">
    <property type="term" value="P:isoprenoid biosynthetic process"/>
    <property type="evidence" value="ECO:0007669"/>
    <property type="project" value="UniProtKB-ARBA"/>
</dbReference>
<dbReference type="EMBL" id="ML995475">
    <property type="protein sequence ID" value="KAF2146989.1"/>
    <property type="molecule type" value="Genomic_DNA"/>
</dbReference>
<dbReference type="GeneID" id="54301337"/>
<comment type="similarity">
    <text evidence="2 4">Belongs to the terpene synthase family.</text>
</comment>
<evidence type="ECO:0000256" key="5">
    <source>
        <dbReference type="SAM" id="MobiDB-lite"/>
    </source>
</evidence>
<evidence type="ECO:0000256" key="1">
    <source>
        <dbReference type="ARBA" id="ARBA00001946"/>
    </source>
</evidence>
<dbReference type="EC" id="4.2.3.-" evidence="4"/>
<evidence type="ECO:0000256" key="4">
    <source>
        <dbReference type="RuleBase" id="RU366034"/>
    </source>
</evidence>
<keyword evidence="3 4" id="KW-0460">Magnesium</keyword>